<comment type="caution">
    <text evidence="1">The sequence shown here is derived from an EMBL/GenBank/DDBJ whole genome shotgun (WGS) entry which is preliminary data.</text>
</comment>
<dbReference type="Proteomes" id="UP001558632">
    <property type="component" value="Unassembled WGS sequence"/>
</dbReference>
<dbReference type="GO" id="GO:0016874">
    <property type="term" value="F:ligase activity"/>
    <property type="evidence" value="ECO:0007669"/>
    <property type="project" value="UniProtKB-KW"/>
</dbReference>
<evidence type="ECO:0000313" key="2">
    <source>
        <dbReference type="Proteomes" id="UP001558632"/>
    </source>
</evidence>
<evidence type="ECO:0000313" key="1">
    <source>
        <dbReference type="EMBL" id="KAL1238828.1"/>
    </source>
</evidence>
<keyword evidence="2" id="KW-1185">Reference proteome</keyword>
<reference evidence="1 2" key="1">
    <citation type="submission" date="2024-07" db="EMBL/GenBank/DDBJ databases">
        <title>Enhanced genomic and transcriptomic resources for Trichinella pseudospiralis and T. spiralis underpin the discovery of pronounced molecular differences between stages and species.</title>
        <authorList>
            <person name="Pasi K.K."/>
            <person name="La Rosa G."/>
            <person name="Gomez-Morales M.A."/>
            <person name="Tosini F."/>
            <person name="Sumanam S."/>
            <person name="Young N.D."/>
            <person name="Chang B.C."/>
            <person name="Robin G.B."/>
        </authorList>
    </citation>
    <scope>NUCLEOTIDE SEQUENCE [LARGE SCALE GENOMIC DNA]</scope>
    <source>
        <strain evidence="1">ISS534</strain>
    </source>
</reference>
<keyword evidence="1" id="KW-0436">Ligase</keyword>
<organism evidence="1 2">
    <name type="scientific">Trichinella spiralis</name>
    <name type="common">Trichina worm</name>
    <dbReference type="NCBI Taxonomy" id="6334"/>
    <lineage>
        <taxon>Eukaryota</taxon>
        <taxon>Metazoa</taxon>
        <taxon>Ecdysozoa</taxon>
        <taxon>Nematoda</taxon>
        <taxon>Enoplea</taxon>
        <taxon>Dorylaimia</taxon>
        <taxon>Trichinellida</taxon>
        <taxon>Trichinellidae</taxon>
        <taxon>Trichinella</taxon>
    </lineage>
</organism>
<accession>A0ABR3KIL0</accession>
<sequence>MFGISFTVKVGVTGMRGWVGGSVERIEAITEKGHYEMPAGNACLQKKRANKILMVAQPMNGRFAVQGLSSDPQNCLSRQPFRI</sequence>
<protein>
    <submittedName>
        <fullName evidence="1">Alanine--tRNA ligase</fullName>
    </submittedName>
</protein>
<proteinExistence type="predicted"/>
<dbReference type="EMBL" id="JBEUSY010000271">
    <property type="protein sequence ID" value="KAL1238828.1"/>
    <property type="molecule type" value="Genomic_DNA"/>
</dbReference>
<gene>
    <name evidence="1" type="ORF">TSPI_07235</name>
</gene>
<name>A0ABR3KIL0_TRISP</name>